<name>A0A839XPH2_9PSEU</name>
<protein>
    <submittedName>
        <fullName evidence="7">DNA-binding transcriptional MerR regulator</fullName>
    </submittedName>
</protein>
<dbReference type="InterPro" id="IPR000551">
    <property type="entry name" value="MerR-type_HTH_dom"/>
</dbReference>
<sequence length="244" mass="26056">MEGSTTGDRSLTTASLASASGYSPQQVRDLERLGVIPPATRAPNNYRRFTPRHVVALRAYRGLAAAIGPVVARRTLREVRTLPLDQAAAVVSALHVDLTRLRTQALDAVAALRTIRSETDSYTAETSADAMSIGELAEALGVRTSTLRFWEREGLVLPERVTSYGARRYPQGAIREARITAALRAAGYGIPAVRGTLETVRELGDVDATVEALQGRLTDLAHRMVALVAAGADIAALLGDAERG</sequence>
<accession>A0A839XPH2</accession>
<feature type="region of interest" description="Disordered" evidence="5">
    <location>
        <begin position="1"/>
        <end position="23"/>
    </location>
</feature>
<dbReference type="InterPro" id="IPR047057">
    <property type="entry name" value="MerR_fam"/>
</dbReference>
<organism evidence="7 8">
    <name type="scientific">Prauserella sediminis</name>
    <dbReference type="NCBI Taxonomy" id="577680"/>
    <lineage>
        <taxon>Bacteria</taxon>
        <taxon>Bacillati</taxon>
        <taxon>Actinomycetota</taxon>
        <taxon>Actinomycetes</taxon>
        <taxon>Pseudonocardiales</taxon>
        <taxon>Pseudonocardiaceae</taxon>
        <taxon>Prauserella</taxon>
        <taxon>Prauserella salsuginis group</taxon>
    </lineage>
</organism>
<dbReference type="Gene3D" id="1.10.1660.10">
    <property type="match status" value="2"/>
</dbReference>
<keyword evidence="2" id="KW-0805">Transcription regulation</keyword>
<keyword evidence="8" id="KW-1185">Reference proteome</keyword>
<dbReference type="RefSeq" id="WP_183781048.1">
    <property type="nucleotide sequence ID" value="NZ_JACIBS010000001.1"/>
</dbReference>
<dbReference type="Pfam" id="PF13411">
    <property type="entry name" value="MerR_1"/>
    <property type="match status" value="2"/>
</dbReference>
<feature type="domain" description="HTH merR-type" evidence="6">
    <location>
        <begin position="130"/>
        <end position="199"/>
    </location>
</feature>
<gene>
    <name evidence="7" type="ORF">FB384_001652</name>
</gene>
<dbReference type="GO" id="GO:0003700">
    <property type="term" value="F:DNA-binding transcription factor activity"/>
    <property type="evidence" value="ECO:0007669"/>
    <property type="project" value="InterPro"/>
</dbReference>
<dbReference type="PROSITE" id="PS50937">
    <property type="entry name" value="HTH_MERR_2"/>
    <property type="match status" value="2"/>
</dbReference>
<evidence type="ECO:0000256" key="3">
    <source>
        <dbReference type="ARBA" id="ARBA00023125"/>
    </source>
</evidence>
<keyword evidence="4" id="KW-0804">Transcription</keyword>
<dbReference type="SUPFAM" id="SSF46955">
    <property type="entry name" value="Putative DNA-binding domain"/>
    <property type="match status" value="2"/>
</dbReference>
<dbReference type="PANTHER" id="PTHR30204">
    <property type="entry name" value="REDOX-CYCLING DRUG-SENSING TRANSCRIPTIONAL ACTIVATOR SOXR"/>
    <property type="match status" value="1"/>
</dbReference>
<dbReference type="InterPro" id="IPR009061">
    <property type="entry name" value="DNA-bd_dom_put_sf"/>
</dbReference>
<dbReference type="Proteomes" id="UP000564573">
    <property type="component" value="Unassembled WGS sequence"/>
</dbReference>
<evidence type="ECO:0000256" key="2">
    <source>
        <dbReference type="ARBA" id="ARBA00023015"/>
    </source>
</evidence>
<reference evidence="7 8" key="1">
    <citation type="submission" date="2020-08" db="EMBL/GenBank/DDBJ databases">
        <title>Sequencing the genomes of 1000 actinobacteria strains.</title>
        <authorList>
            <person name="Klenk H.-P."/>
        </authorList>
    </citation>
    <scope>NUCLEOTIDE SEQUENCE [LARGE SCALE GENOMIC DNA]</scope>
    <source>
        <strain evidence="7 8">DSM 45267</strain>
    </source>
</reference>
<evidence type="ECO:0000256" key="4">
    <source>
        <dbReference type="ARBA" id="ARBA00023163"/>
    </source>
</evidence>
<evidence type="ECO:0000256" key="1">
    <source>
        <dbReference type="ARBA" id="ARBA00022491"/>
    </source>
</evidence>
<dbReference type="EMBL" id="JACIBS010000001">
    <property type="protein sequence ID" value="MBB3662748.1"/>
    <property type="molecule type" value="Genomic_DNA"/>
</dbReference>
<evidence type="ECO:0000313" key="8">
    <source>
        <dbReference type="Proteomes" id="UP000564573"/>
    </source>
</evidence>
<evidence type="ECO:0000259" key="6">
    <source>
        <dbReference type="PROSITE" id="PS50937"/>
    </source>
</evidence>
<dbReference type="PRINTS" id="PR00040">
    <property type="entry name" value="HTHMERR"/>
</dbReference>
<keyword evidence="3 7" id="KW-0238">DNA-binding</keyword>
<keyword evidence="1" id="KW-0678">Repressor</keyword>
<evidence type="ECO:0000256" key="5">
    <source>
        <dbReference type="SAM" id="MobiDB-lite"/>
    </source>
</evidence>
<dbReference type="GO" id="GO:0003677">
    <property type="term" value="F:DNA binding"/>
    <property type="evidence" value="ECO:0007669"/>
    <property type="project" value="UniProtKB-KW"/>
</dbReference>
<dbReference type="PANTHER" id="PTHR30204:SF69">
    <property type="entry name" value="MERR-FAMILY TRANSCRIPTIONAL REGULATOR"/>
    <property type="match status" value="1"/>
</dbReference>
<comment type="caution">
    <text evidence="7">The sequence shown here is derived from an EMBL/GenBank/DDBJ whole genome shotgun (WGS) entry which is preliminary data.</text>
</comment>
<evidence type="ECO:0000313" key="7">
    <source>
        <dbReference type="EMBL" id="MBB3662748.1"/>
    </source>
</evidence>
<dbReference type="SMART" id="SM00422">
    <property type="entry name" value="HTH_MERR"/>
    <property type="match status" value="2"/>
</dbReference>
<dbReference type="AlphaFoldDB" id="A0A839XPH2"/>
<feature type="compositionally biased region" description="Low complexity" evidence="5">
    <location>
        <begin position="10"/>
        <end position="20"/>
    </location>
</feature>
<feature type="domain" description="HTH merR-type" evidence="6">
    <location>
        <begin position="10"/>
        <end position="58"/>
    </location>
</feature>
<proteinExistence type="predicted"/>